<dbReference type="EMBL" id="JARKIE010000214">
    <property type="protein sequence ID" value="KAJ7665630.1"/>
    <property type="molecule type" value="Genomic_DNA"/>
</dbReference>
<reference evidence="2" key="1">
    <citation type="submission" date="2023-03" db="EMBL/GenBank/DDBJ databases">
        <title>Massive genome expansion in bonnet fungi (Mycena s.s.) driven by repeated elements and novel gene families across ecological guilds.</title>
        <authorList>
            <consortium name="Lawrence Berkeley National Laboratory"/>
            <person name="Harder C.B."/>
            <person name="Miyauchi S."/>
            <person name="Viragh M."/>
            <person name="Kuo A."/>
            <person name="Thoen E."/>
            <person name="Andreopoulos B."/>
            <person name="Lu D."/>
            <person name="Skrede I."/>
            <person name="Drula E."/>
            <person name="Henrissat B."/>
            <person name="Morin E."/>
            <person name="Kohler A."/>
            <person name="Barry K."/>
            <person name="LaButti K."/>
            <person name="Morin E."/>
            <person name="Salamov A."/>
            <person name="Lipzen A."/>
            <person name="Mereny Z."/>
            <person name="Hegedus B."/>
            <person name="Baldrian P."/>
            <person name="Stursova M."/>
            <person name="Weitz H."/>
            <person name="Taylor A."/>
            <person name="Grigoriev I.V."/>
            <person name="Nagy L.G."/>
            <person name="Martin F."/>
            <person name="Kauserud H."/>
        </authorList>
    </citation>
    <scope>NUCLEOTIDE SEQUENCE</scope>
    <source>
        <strain evidence="2">CBHHK067</strain>
    </source>
</reference>
<evidence type="ECO:0000256" key="1">
    <source>
        <dbReference type="SAM" id="MobiDB-lite"/>
    </source>
</evidence>
<accession>A0AAD7CVX8</accession>
<dbReference type="AlphaFoldDB" id="A0AAD7CVX8"/>
<gene>
    <name evidence="2" type="ORF">B0H17DRAFT_1143302</name>
</gene>
<organism evidence="2 3">
    <name type="scientific">Mycena rosella</name>
    <name type="common">Pink bonnet</name>
    <name type="synonym">Agaricus rosellus</name>
    <dbReference type="NCBI Taxonomy" id="1033263"/>
    <lineage>
        <taxon>Eukaryota</taxon>
        <taxon>Fungi</taxon>
        <taxon>Dikarya</taxon>
        <taxon>Basidiomycota</taxon>
        <taxon>Agaricomycotina</taxon>
        <taxon>Agaricomycetes</taxon>
        <taxon>Agaricomycetidae</taxon>
        <taxon>Agaricales</taxon>
        <taxon>Marasmiineae</taxon>
        <taxon>Mycenaceae</taxon>
        <taxon>Mycena</taxon>
    </lineage>
</organism>
<sequence>MMEKMMFVPLLDMSRSDKIYDLMGLKIQRCPGQRRRKAIFKSTYGTGGYNGAESKECTVRAVASQMDGWLVCDQPCAQDDLVFFKGHIVEEPIPRAGHVIVVPRPIKTGVVLSRPFAGSHPGGILEIFACADPSSKIVKSPKSRVPRNQSAMTDGRDEDRQKSRFASVDCRLAEGSLRLSSDPTLNFELNLCDKLSEHKSGRKRSRLGLQVGGV</sequence>
<evidence type="ECO:0000313" key="2">
    <source>
        <dbReference type="EMBL" id="KAJ7665630.1"/>
    </source>
</evidence>
<evidence type="ECO:0000313" key="3">
    <source>
        <dbReference type="Proteomes" id="UP001221757"/>
    </source>
</evidence>
<name>A0AAD7CVX8_MYCRO</name>
<comment type="caution">
    <text evidence="2">The sequence shown here is derived from an EMBL/GenBank/DDBJ whole genome shotgun (WGS) entry which is preliminary data.</text>
</comment>
<protein>
    <submittedName>
        <fullName evidence="2">Uncharacterized protein</fullName>
    </submittedName>
</protein>
<keyword evidence="3" id="KW-1185">Reference proteome</keyword>
<dbReference type="Proteomes" id="UP001221757">
    <property type="component" value="Unassembled WGS sequence"/>
</dbReference>
<proteinExistence type="predicted"/>
<feature type="region of interest" description="Disordered" evidence="1">
    <location>
        <begin position="138"/>
        <end position="162"/>
    </location>
</feature>